<evidence type="ECO:0000256" key="8">
    <source>
        <dbReference type="ARBA" id="ARBA00023163"/>
    </source>
</evidence>
<proteinExistence type="predicted"/>
<evidence type="ECO:0000313" key="13">
    <source>
        <dbReference type="Ensembl" id="ENSLBEP00000016145.1"/>
    </source>
</evidence>
<organism evidence="13 14">
    <name type="scientific">Labrus bergylta</name>
    <name type="common">ballan wrasse</name>
    <dbReference type="NCBI Taxonomy" id="56723"/>
    <lineage>
        <taxon>Eukaryota</taxon>
        <taxon>Metazoa</taxon>
        <taxon>Chordata</taxon>
        <taxon>Craniata</taxon>
        <taxon>Vertebrata</taxon>
        <taxon>Euteleostomi</taxon>
        <taxon>Actinopterygii</taxon>
        <taxon>Neopterygii</taxon>
        <taxon>Teleostei</taxon>
        <taxon>Neoteleostei</taxon>
        <taxon>Acanthomorphata</taxon>
        <taxon>Eupercaria</taxon>
        <taxon>Labriformes</taxon>
        <taxon>Labridae</taxon>
        <taxon>Labrus</taxon>
    </lineage>
</organism>
<dbReference type="Proteomes" id="UP000261660">
    <property type="component" value="Unplaced"/>
</dbReference>
<feature type="DNA-binding region" description="Fork-head" evidence="10">
    <location>
        <begin position="431"/>
        <end position="504"/>
    </location>
</feature>
<dbReference type="InterPro" id="IPR036388">
    <property type="entry name" value="WH-like_DNA-bd_sf"/>
</dbReference>
<dbReference type="Gene3D" id="1.20.5.340">
    <property type="match status" value="1"/>
</dbReference>
<keyword evidence="4" id="KW-0863">Zinc-finger</keyword>
<dbReference type="CDD" id="cd20067">
    <property type="entry name" value="FH_FOXP4"/>
    <property type="match status" value="1"/>
</dbReference>
<dbReference type="PROSITE" id="PS50039">
    <property type="entry name" value="FORK_HEAD_3"/>
    <property type="match status" value="1"/>
</dbReference>
<protein>
    <submittedName>
        <fullName evidence="13">Forkhead box P4</fullName>
    </submittedName>
</protein>
<dbReference type="STRING" id="56723.ENSLBEP00000016145"/>
<evidence type="ECO:0000256" key="2">
    <source>
        <dbReference type="ARBA" id="ARBA00022491"/>
    </source>
</evidence>
<evidence type="ECO:0000256" key="5">
    <source>
        <dbReference type="ARBA" id="ARBA00022833"/>
    </source>
</evidence>
<dbReference type="InterPro" id="IPR050998">
    <property type="entry name" value="FOXP"/>
</dbReference>
<dbReference type="Pfam" id="PF00250">
    <property type="entry name" value="Forkhead"/>
    <property type="match status" value="1"/>
</dbReference>
<evidence type="ECO:0000256" key="4">
    <source>
        <dbReference type="ARBA" id="ARBA00022771"/>
    </source>
</evidence>
<keyword evidence="6" id="KW-0805">Transcription regulation</keyword>
<evidence type="ECO:0000313" key="14">
    <source>
        <dbReference type="Proteomes" id="UP000261660"/>
    </source>
</evidence>
<dbReference type="InterPro" id="IPR030456">
    <property type="entry name" value="TF_fork_head_CS_2"/>
</dbReference>
<dbReference type="Pfam" id="PF16159">
    <property type="entry name" value="FOXP-CC"/>
    <property type="match status" value="1"/>
</dbReference>
<feature type="domain" description="Fork-head" evidence="12">
    <location>
        <begin position="431"/>
        <end position="504"/>
    </location>
</feature>
<dbReference type="Ensembl" id="ENSLBET00000017083.1">
    <property type="protein sequence ID" value="ENSLBEP00000016145.1"/>
    <property type="gene ID" value="ENSLBEG00000012490.1"/>
</dbReference>
<dbReference type="AlphaFoldDB" id="A0A3Q3M6W6"/>
<feature type="region of interest" description="Disordered" evidence="11">
    <location>
        <begin position="353"/>
        <end position="404"/>
    </location>
</feature>
<dbReference type="PANTHER" id="PTHR45796:SF7">
    <property type="entry name" value="FORKHEAD BOX PROTEIN P4"/>
    <property type="match status" value="1"/>
</dbReference>
<feature type="compositionally biased region" description="Gly residues" evidence="11">
    <location>
        <begin position="28"/>
        <end position="38"/>
    </location>
</feature>
<dbReference type="InParanoid" id="A0A3Q3M6W6"/>
<dbReference type="Gene3D" id="1.10.10.10">
    <property type="entry name" value="Winged helix-like DNA-binding domain superfamily/Winged helix DNA-binding domain"/>
    <property type="match status" value="1"/>
</dbReference>
<evidence type="ECO:0000256" key="1">
    <source>
        <dbReference type="ARBA" id="ARBA00004123"/>
    </source>
</evidence>
<dbReference type="PRINTS" id="PR00053">
    <property type="entry name" value="FORKHEAD"/>
</dbReference>
<keyword evidence="8" id="KW-0804">Transcription</keyword>
<feature type="compositionally biased region" description="Polar residues" evidence="11">
    <location>
        <begin position="1"/>
        <end position="18"/>
    </location>
</feature>
<dbReference type="SMART" id="SM00339">
    <property type="entry name" value="FH"/>
    <property type="match status" value="1"/>
</dbReference>
<dbReference type="GO" id="GO:0000978">
    <property type="term" value="F:RNA polymerase II cis-regulatory region sequence-specific DNA binding"/>
    <property type="evidence" value="ECO:0007669"/>
    <property type="project" value="TreeGrafter"/>
</dbReference>
<dbReference type="PROSITE" id="PS00658">
    <property type="entry name" value="FORK_HEAD_2"/>
    <property type="match status" value="1"/>
</dbReference>
<keyword evidence="5" id="KW-0862">Zinc</keyword>
<evidence type="ECO:0000256" key="9">
    <source>
        <dbReference type="ARBA" id="ARBA00023242"/>
    </source>
</evidence>
<accession>A0A3Q3M6W6</accession>
<dbReference type="GO" id="GO:0005634">
    <property type="term" value="C:nucleus"/>
    <property type="evidence" value="ECO:0007669"/>
    <property type="project" value="UniProtKB-SubCell"/>
</dbReference>
<dbReference type="GeneTree" id="ENSGT00940000158700"/>
<dbReference type="InterPro" id="IPR036390">
    <property type="entry name" value="WH_DNA-bd_sf"/>
</dbReference>
<dbReference type="InterPro" id="IPR047414">
    <property type="entry name" value="FH_FOXP4"/>
</dbReference>
<evidence type="ECO:0000256" key="7">
    <source>
        <dbReference type="ARBA" id="ARBA00023125"/>
    </source>
</evidence>
<dbReference type="InterPro" id="IPR001766">
    <property type="entry name" value="Fork_head_dom"/>
</dbReference>
<feature type="region of interest" description="Disordered" evidence="11">
    <location>
        <begin position="1"/>
        <end position="45"/>
    </location>
</feature>
<keyword evidence="14" id="KW-1185">Reference proteome</keyword>
<keyword evidence="7 10" id="KW-0238">DNA-binding</keyword>
<feature type="compositionally biased region" description="Polar residues" evidence="11">
    <location>
        <begin position="578"/>
        <end position="597"/>
    </location>
</feature>
<keyword evidence="2" id="KW-0678">Repressor</keyword>
<dbReference type="PANTHER" id="PTHR45796">
    <property type="entry name" value="FORKHEAD BOX P, ISOFORM C"/>
    <property type="match status" value="1"/>
</dbReference>
<feature type="compositionally biased region" description="Basic residues" evidence="11">
    <location>
        <begin position="390"/>
        <end position="404"/>
    </location>
</feature>
<sequence length="645" mass="71094">MMVESASETIRTTPSNQNGVSSLSSQSDGGGGREGGSNGDTNGEISPVDLLHLQQQQALQAARQFLLQQASGLNSPGSNEVKQSPVQVPVSMAMMSPQMITPQQMQQILSPPQLQALLQQQQALMLQQVKHTHSHTRQLGSKQLAFQQQLIQMQQLQQQHILNLQRQGLVPMQPTATMQSLQQAMCPSDLQQLWKEVSGIQSSEEALKQAEGLDLSTNSSNSTSAFPKAASAHIPLHSLINGQSHTPKRDSHEEHVGSHPLYGHGECKWPGCEALCEDMGQFIKHLNNEHALDDRSTAQCRVQMQVVQQLEIQLAKESERLQAMMAHLHMRPSEPKPFNQPLNLASSGSLLKRDSDAYPEGLPHPPTSATAPITPLRQGPSVISSSSLHTHSHSHTHGVGPIRRRNSDKYCTPIASELAQNCEFYKNADVRPPFTYASLIRHAILESPDRQLTLNEIYNWFTRKFAYFRRNTATWKNAVRHNLSLHKCFVRVENVKGAVWTVDEVEYQKRRPPKMTGSPTLVKNMISGLGFGSLNASYQAALAESSLSLLNSPSMLSPPSAASLNMLHVGHDDVSSTVEQVNSNGSCSPTLSPQQYSHPVHVKEEPTDLEEDSRPVSLLAGVTHSMALPSDERDLEEDLPTEELE</sequence>
<reference evidence="13" key="1">
    <citation type="submission" date="2025-08" db="UniProtKB">
        <authorList>
            <consortium name="Ensembl"/>
        </authorList>
    </citation>
    <scope>IDENTIFICATION</scope>
</reference>
<evidence type="ECO:0000259" key="12">
    <source>
        <dbReference type="PROSITE" id="PS50039"/>
    </source>
</evidence>
<dbReference type="InterPro" id="IPR032354">
    <property type="entry name" value="FOXP-CC"/>
</dbReference>
<evidence type="ECO:0000256" key="6">
    <source>
        <dbReference type="ARBA" id="ARBA00023015"/>
    </source>
</evidence>
<feature type="compositionally biased region" description="Acidic residues" evidence="11">
    <location>
        <begin position="633"/>
        <end position="645"/>
    </location>
</feature>
<name>A0A3Q3M6W6_9LABR</name>
<keyword evidence="9 10" id="KW-0539">Nucleus</keyword>
<feature type="region of interest" description="Disordered" evidence="11">
    <location>
        <begin position="578"/>
        <end position="645"/>
    </location>
</feature>
<evidence type="ECO:0000256" key="10">
    <source>
        <dbReference type="PROSITE-ProRule" id="PRU00089"/>
    </source>
</evidence>
<dbReference type="GO" id="GO:0001227">
    <property type="term" value="F:DNA-binding transcription repressor activity, RNA polymerase II-specific"/>
    <property type="evidence" value="ECO:0007669"/>
    <property type="project" value="TreeGrafter"/>
</dbReference>
<dbReference type="SUPFAM" id="SSF46785">
    <property type="entry name" value="Winged helix' DNA-binding domain"/>
    <property type="match status" value="1"/>
</dbReference>
<reference evidence="13" key="2">
    <citation type="submission" date="2025-09" db="UniProtKB">
        <authorList>
            <consortium name="Ensembl"/>
        </authorList>
    </citation>
    <scope>IDENTIFICATION</scope>
</reference>
<dbReference type="GO" id="GO:0008270">
    <property type="term" value="F:zinc ion binding"/>
    <property type="evidence" value="ECO:0007669"/>
    <property type="project" value="UniProtKB-KW"/>
</dbReference>
<evidence type="ECO:0000256" key="11">
    <source>
        <dbReference type="SAM" id="MobiDB-lite"/>
    </source>
</evidence>
<dbReference type="FunFam" id="1.20.5.340:FF:000005">
    <property type="entry name" value="Forkhead box P1, isoform CRA_f"/>
    <property type="match status" value="1"/>
</dbReference>
<dbReference type="FunFam" id="1.10.10.10:FF:000010">
    <property type="entry name" value="Forkhead box P2 isoform B"/>
    <property type="match status" value="1"/>
</dbReference>
<evidence type="ECO:0000256" key="3">
    <source>
        <dbReference type="ARBA" id="ARBA00022723"/>
    </source>
</evidence>
<keyword evidence="3" id="KW-0479">Metal-binding</keyword>
<comment type="subcellular location">
    <subcellularLocation>
        <location evidence="1 10">Nucleus</location>
    </subcellularLocation>
</comment>